<evidence type="ECO:0000313" key="2">
    <source>
        <dbReference type="Proteomes" id="UP001501565"/>
    </source>
</evidence>
<evidence type="ECO:0000313" key="1">
    <source>
        <dbReference type="EMBL" id="GAA3937037.1"/>
    </source>
</evidence>
<protein>
    <recommendedName>
        <fullName evidence="3">Dehydrogenase</fullName>
    </recommendedName>
</protein>
<name>A0ABP7N4S6_9GAMM</name>
<keyword evidence="2" id="KW-1185">Reference proteome</keyword>
<comment type="caution">
    <text evidence="1">The sequence shown here is derived from an EMBL/GenBank/DDBJ whole genome shotgun (WGS) entry which is preliminary data.</text>
</comment>
<dbReference type="EMBL" id="BAABBN010000012">
    <property type="protein sequence ID" value="GAA3937037.1"/>
    <property type="molecule type" value="Genomic_DNA"/>
</dbReference>
<evidence type="ECO:0008006" key="3">
    <source>
        <dbReference type="Google" id="ProtNLM"/>
    </source>
</evidence>
<accession>A0ABP7N4S6</accession>
<reference evidence="2" key="1">
    <citation type="journal article" date="2019" name="Int. J. Syst. Evol. Microbiol.">
        <title>The Global Catalogue of Microorganisms (GCM) 10K type strain sequencing project: providing services to taxonomists for standard genome sequencing and annotation.</title>
        <authorList>
            <consortium name="The Broad Institute Genomics Platform"/>
            <consortium name="The Broad Institute Genome Sequencing Center for Infectious Disease"/>
            <person name="Wu L."/>
            <person name="Ma J."/>
        </authorList>
    </citation>
    <scope>NUCLEOTIDE SEQUENCE [LARGE SCALE GENOMIC DNA]</scope>
    <source>
        <strain evidence="2">JCM 17551</strain>
    </source>
</reference>
<sequence>MSESRFAQLPAHEQESIVFHLRLLKQSYEAFRAKAPFNEAELGHDEIAFLASFEQLIKNMVALDPNHVFLGQQLVTQQISKYPEHTECWVRDLFWYFGGDCLHYMPDEEIEKFQQLDDARYEAINENRVFEREKVRNRILGFH</sequence>
<dbReference type="InterPro" id="IPR048156">
    <property type="entry name" value="PA2817-like"/>
</dbReference>
<dbReference type="RefSeq" id="WP_344800081.1">
    <property type="nucleotide sequence ID" value="NZ_BAABBN010000012.1"/>
</dbReference>
<dbReference type="NCBIfam" id="NF041512">
    <property type="entry name" value="PA2817_fam"/>
    <property type="match status" value="1"/>
</dbReference>
<organism evidence="1 2">
    <name type="scientific">Litoribacillus peritrichatus</name>
    <dbReference type="NCBI Taxonomy" id="718191"/>
    <lineage>
        <taxon>Bacteria</taxon>
        <taxon>Pseudomonadati</taxon>
        <taxon>Pseudomonadota</taxon>
        <taxon>Gammaproteobacteria</taxon>
        <taxon>Oceanospirillales</taxon>
        <taxon>Oceanospirillaceae</taxon>
        <taxon>Litoribacillus</taxon>
    </lineage>
</organism>
<dbReference type="Proteomes" id="UP001501565">
    <property type="component" value="Unassembled WGS sequence"/>
</dbReference>
<proteinExistence type="predicted"/>
<gene>
    <name evidence="1" type="ORF">GCM10022277_36760</name>
</gene>